<dbReference type="AlphaFoldDB" id="A0A8J2HFZ8"/>
<dbReference type="SUPFAM" id="SSF50182">
    <property type="entry name" value="Sm-like ribonucleoproteins"/>
    <property type="match status" value="1"/>
</dbReference>
<dbReference type="InterPro" id="IPR034110">
    <property type="entry name" value="LSMD1_Sm"/>
</dbReference>
<evidence type="ECO:0000256" key="1">
    <source>
        <dbReference type="ARBA" id="ARBA00006850"/>
    </source>
</evidence>
<comment type="similarity">
    <text evidence="1">Belongs to the snRNP Sm proteins family.</text>
</comment>
<feature type="compositionally biased region" description="Polar residues" evidence="2">
    <location>
        <begin position="7"/>
        <end position="28"/>
    </location>
</feature>
<dbReference type="InterPro" id="IPR050914">
    <property type="entry name" value="snRNP_SmB/NAA38-like"/>
</dbReference>
<proteinExistence type="inferred from homology"/>
<protein>
    <submittedName>
        <fullName evidence="4">NatC auxiliary subunit (Xenopus laevis)</fullName>
    </submittedName>
</protein>
<feature type="region of interest" description="Disordered" evidence="2">
    <location>
        <begin position="1"/>
        <end position="35"/>
    </location>
</feature>
<dbReference type="CDD" id="cd06168">
    <property type="entry name" value="LSMD1"/>
    <property type="match status" value="1"/>
</dbReference>
<reference evidence="4" key="1">
    <citation type="submission" date="2021-04" db="EMBL/GenBank/DDBJ databases">
        <authorList>
            <person name="Chebbi M.A.C M."/>
        </authorList>
    </citation>
    <scope>NUCLEOTIDE SEQUENCE</scope>
</reference>
<dbReference type="Gene3D" id="2.30.30.100">
    <property type="match status" value="1"/>
</dbReference>
<dbReference type="EMBL" id="CAJNRD030001121">
    <property type="protein sequence ID" value="CAG5097495.1"/>
    <property type="molecule type" value="Genomic_DNA"/>
</dbReference>
<dbReference type="OrthoDB" id="368909at2759"/>
<dbReference type="SMART" id="SM00651">
    <property type="entry name" value="Sm"/>
    <property type="match status" value="1"/>
</dbReference>
<keyword evidence="5" id="KW-1185">Reference proteome</keyword>
<organism evidence="4 5">
    <name type="scientific">Cotesia congregata</name>
    <name type="common">Parasitoid wasp</name>
    <name type="synonym">Apanteles congregatus</name>
    <dbReference type="NCBI Taxonomy" id="51543"/>
    <lineage>
        <taxon>Eukaryota</taxon>
        <taxon>Metazoa</taxon>
        <taxon>Ecdysozoa</taxon>
        <taxon>Arthropoda</taxon>
        <taxon>Hexapoda</taxon>
        <taxon>Insecta</taxon>
        <taxon>Pterygota</taxon>
        <taxon>Neoptera</taxon>
        <taxon>Endopterygota</taxon>
        <taxon>Hymenoptera</taxon>
        <taxon>Apocrita</taxon>
        <taxon>Ichneumonoidea</taxon>
        <taxon>Braconidae</taxon>
        <taxon>Microgastrinae</taxon>
        <taxon>Cotesia</taxon>
    </lineage>
</organism>
<dbReference type="GO" id="GO:0031417">
    <property type="term" value="C:NatC complex"/>
    <property type="evidence" value="ECO:0007669"/>
    <property type="project" value="InterPro"/>
</dbReference>
<dbReference type="Pfam" id="PF01423">
    <property type="entry name" value="LSM"/>
    <property type="match status" value="1"/>
</dbReference>
<name>A0A8J2HFZ8_COTCN</name>
<comment type="caution">
    <text evidence="4">The sequence shown here is derived from an EMBL/GenBank/DDBJ whole genome shotgun (WGS) entry which is preliminary data.</text>
</comment>
<accession>A0A8J2HFZ8</accession>
<evidence type="ECO:0000313" key="5">
    <source>
        <dbReference type="Proteomes" id="UP000786811"/>
    </source>
</evidence>
<gene>
    <name evidence="4" type="ORF">HICCMSTLAB_LOCUS8736</name>
</gene>
<dbReference type="InterPro" id="IPR001163">
    <property type="entry name" value="Sm_dom_euk/arc"/>
</dbReference>
<feature type="domain" description="Sm" evidence="3">
    <location>
        <begin position="35"/>
        <end position="102"/>
    </location>
</feature>
<dbReference type="InterPro" id="IPR010920">
    <property type="entry name" value="LSM_dom_sf"/>
</dbReference>
<sequence>MSKMKDSTNNSSEMENKSVQGNGETSPNEEPGAKQKLRSWLNRYLRVKITDGRVLTGAFLCTDRDANIILGCCEEFLSEEHTEPRALGLVMVPRRHIVSIHIGDWHSEDALSTKKRCSSNSE</sequence>
<dbReference type="PANTHER" id="PTHR10701:SF5">
    <property type="entry name" value="N-ALPHA-ACETYLTRANSFERASE 38, NATC AUXILIARY SUBUNIT"/>
    <property type="match status" value="1"/>
</dbReference>
<evidence type="ECO:0000256" key="2">
    <source>
        <dbReference type="SAM" id="MobiDB-lite"/>
    </source>
</evidence>
<dbReference type="PANTHER" id="PTHR10701">
    <property type="entry name" value="SMALL NUCLEAR RIBONUCLEOPROTEIN-ASSOCIATED PROTEIN B AND N"/>
    <property type="match status" value="1"/>
</dbReference>
<dbReference type="Proteomes" id="UP000786811">
    <property type="component" value="Unassembled WGS sequence"/>
</dbReference>
<evidence type="ECO:0000259" key="3">
    <source>
        <dbReference type="SMART" id="SM00651"/>
    </source>
</evidence>
<evidence type="ECO:0000313" key="4">
    <source>
        <dbReference type="EMBL" id="CAG5097495.1"/>
    </source>
</evidence>